<name>A0A182NW05_9DIPT</name>
<reference evidence="1" key="2">
    <citation type="submission" date="2020-05" db="UniProtKB">
        <authorList>
            <consortium name="EnsemblMetazoa"/>
        </authorList>
    </citation>
    <scope>IDENTIFICATION</scope>
    <source>
        <strain evidence="1">WRAIR2</strain>
    </source>
</reference>
<reference evidence="2" key="1">
    <citation type="submission" date="2013-03" db="EMBL/GenBank/DDBJ databases">
        <title>The Genome Sequence of Anopheles dirus WRAIR2.</title>
        <authorList>
            <consortium name="The Broad Institute Genomics Platform"/>
            <person name="Neafsey D.E."/>
            <person name="Walton C."/>
            <person name="Walker B."/>
            <person name="Young S.K."/>
            <person name="Zeng Q."/>
            <person name="Gargeya S."/>
            <person name="Fitzgerald M."/>
            <person name="Haas B."/>
            <person name="Abouelleil A."/>
            <person name="Allen A.W."/>
            <person name="Alvarado L."/>
            <person name="Arachchi H.M."/>
            <person name="Berlin A.M."/>
            <person name="Chapman S.B."/>
            <person name="Gainer-Dewar J."/>
            <person name="Goldberg J."/>
            <person name="Griggs A."/>
            <person name="Gujja S."/>
            <person name="Hansen M."/>
            <person name="Howarth C."/>
            <person name="Imamovic A."/>
            <person name="Ireland A."/>
            <person name="Larimer J."/>
            <person name="McCowan C."/>
            <person name="Murphy C."/>
            <person name="Pearson M."/>
            <person name="Poon T.W."/>
            <person name="Priest M."/>
            <person name="Roberts A."/>
            <person name="Saif S."/>
            <person name="Shea T."/>
            <person name="Sisk P."/>
            <person name="Sykes S."/>
            <person name="Wortman J."/>
            <person name="Nusbaum C."/>
            <person name="Birren B."/>
        </authorList>
    </citation>
    <scope>NUCLEOTIDE SEQUENCE [LARGE SCALE GENOMIC DNA]</scope>
    <source>
        <strain evidence="2">WRAIR2</strain>
    </source>
</reference>
<protein>
    <submittedName>
        <fullName evidence="1">Uncharacterized protein</fullName>
    </submittedName>
</protein>
<dbReference type="AlphaFoldDB" id="A0A182NW05"/>
<dbReference type="Proteomes" id="UP000075884">
    <property type="component" value="Unassembled WGS sequence"/>
</dbReference>
<keyword evidence="2" id="KW-1185">Reference proteome</keyword>
<accession>A0A182NW05</accession>
<sequence>IAGKCCFRLLKCTIYHSNRMLSELAADRMLKMKPRKERSLPRCSERNITVGSFSKQFQSSQFLGGAGT</sequence>
<evidence type="ECO:0000313" key="2">
    <source>
        <dbReference type="Proteomes" id="UP000075884"/>
    </source>
</evidence>
<evidence type="ECO:0000313" key="1">
    <source>
        <dbReference type="EnsemblMetazoa" id="ADIR014093-PA"/>
    </source>
</evidence>
<organism evidence="1 2">
    <name type="scientific">Anopheles dirus</name>
    <dbReference type="NCBI Taxonomy" id="7168"/>
    <lineage>
        <taxon>Eukaryota</taxon>
        <taxon>Metazoa</taxon>
        <taxon>Ecdysozoa</taxon>
        <taxon>Arthropoda</taxon>
        <taxon>Hexapoda</taxon>
        <taxon>Insecta</taxon>
        <taxon>Pterygota</taxon>
        <taxon>Neoptera</taxon>
        <taxon>Endopterygota</taxon>
        <taxon>Diptera</taxon>
        <taxon>Nematocera</taxon>
        <taxon>Culicoidea</taxon>
        <taxon>Culicidae</taxon>
        <taxon>Anophelinae</taxon>
        <taxon>Anopheles</taxon>
    </lineage>
</organism>
<dbReference type="EnsemblMetazoa" id="ADIR014093-RA">
    <property type="protein sequence ID" value="ADIR014093-PA"/>
    <property type="gene ID" value="ADIR014093"/>
</dbReference>
<dbReference type="VEuPathDB" id="VectorBase:ADIR014093"/>
<proteinExistence type="predicted"/>